<feature type="signal peptide" evidence="12">
    <location>
        <begin position="1"/>
        <end position="17"/>
    </location>
</feature>
<keyword evidence="10" id="KW-0865">Zymogen</keyword>
<feature type="active site" description="Charge relay system" evidence="11">
    <location>
        <position position="279"/>
    </location>
</feature>
<dbReference type="GO" id="GO:0008240">
    <property type="term" value="F:tripeptidyl-peptidase activity"/>
    <property type="evidence" value="ECO:0007669"/>
    <property type="project" value="UniProtKB-EC"/>
</dbReference>
<evidence type="ECO:0000256" key="10">
    <source>
        <dbReference type="ARBA" id="ARBA00023145"/>
    </source>
</evidence>
<feature type="active site" description="Charge relay system" evidence="11">
    <location>
        <position position="478"/>
    </location>
</feature>
<keyword evidence="5 11" id="KW-0645">Protease</keyword>
<evidence type="ECO:0000256" key="2">
    <source>
        <dbReference type="ARBA" id="ARBA00002451"/>
    </source>
</evidence>
<evidence type="ECO:0000313" key="15">
    <source>
        <dbReference type="Proteomes" id="UP001219525"/>
    </source>
</evidence>
<dbReference type="Pfam" id="PF00082">
    <property type="entry name" value="Peptidase_S8"/>
    <property type="match status" value="1"/>
</dbReference>
<feature type="binding site" evidence="11">
    <location>
        <position position="540"/>
    </location>
    <ligand>
        <name>Ca(2+)</name>
        <dbReference type="ChEBI" id="CHEBI:29108"/>
    </ligand>
</feature>
<feature type="active site" description="Charge relay system" evidence="11">
    <location>
        <position position="275"/>
    </location>
</feature>
<dbReference type="GO" id="GO:0004252">
    <property type="term" value="F:serine-type endopeptidase activity"/>
    <property type="evidence" value="ECO:0007669"/>
    <property type="project" value="UniProtKB-UniRule"/>
</dbReference>
<dbReference type="SUPFAM" id="SSF54897">
    <property type="entry name" value="Protease propeptides/inhibitors"/>
    <property type="match status" value="1"/>
</dbReference>
<evidence type="ECO:0000256" key="9">
    <source>
        <dbReference type="ARBA" id="ARBA00022837"/>
    </source>
</evidence>
<comment type="cofactor">
    <cofactor evidence="11">
        <name>Ca(2+)</name>
        <dbReference type="ChEBI" id="CHEBI:29108"/>
    </cofactor>
    <text evidence="11">Binds 1 Ca(2+) ion per subunit.</text>
</comment>
<dbReference type="GO" id="GO:0046872">
    <property type="term" value="F:metal ion binding"/>
    <property type="evidence" value="ECO:0007669"/>
    <property type="project" value="UniProtKB-UniRule"/>
</dbReference>
<comment type="function">
    <text evidence="2">Secreted tripeptidyl-peptidase which degrades proteins at acidic pHs and is involved in virulence.</text>
</comment>
<name>A0AAD6V8I4_9AGAR</name>
<dbReference type="CDD" id="cd11377">
    <property type="entry name" value="Pro-peptidase_S53"/>
    <property type="match status" value="1"/>
</dbReference>
<evidence type="ECO:0000256" key="7">
    <source>
        <dbReference type="ARBA" id="ARBA00022801"/>
    </source>
</evidence>
<dbReference type="InterPro" id="IPR000209">
    <property type="entry name" value="Peptidase_S8/S53_dom"/>
</dbReference>
<sequence length="562" mass="58919">MRSAFLIFALFLALVRASPTHVLHETRALVPKGYDDGSLVDADTILHFRVALAQSNISGLKDVLDEVSNPSSPHYGQYLSKEQIVEHIQPSPSTISAIQEWLTLHNLASSVISPFNDWIAFSASIKQANSLLAADFLNHTHSATRRSFIRTRSYSIPAALKAHIEYITPTVSLPSLSPRRIVSTPAVHQGPVARATCTGHITSPQCLQGLYGLPTTSQSGVSNALGVGNINSNVWLDTDISTFMQNNRPDNTATTYTTVSINGGSNSQSANASAEGTIDMDYTVGLLNGIQVVNYLVGRPTAFGDPYTDLFYHVGNATLRPTVLTVSYDAGESGFSSAEKQRVCNAAMVLGNMGVSVVFASGDQGSGGLNDTASSCGTTKFDVAFPASCPYVTAVGATTQTSGTSPENGASLSGGGFSSFFARPSYQNTLVGSYLAHQNTAFAPWQNSTGRALPDVSARHQGWVVQNGDTDLEAEGTSMASPIFASVIALLNNELIAAGKPALGFLNPWLYSTASAAVKDITAGNSDNGCGTGGYAAVSGWDPVTGLGTPLYANLRTAAGLA</sequence>
<feature type="binding site" evidence="11">
    <location>
        <position position="520"/>
    </location>
    <ligand>
        <name>Ca(2+)</name>
        <dbReference type="ChEBI" id="CHEBI:29108"/>
    </ligand>
</feature>
<reference evidence="14" key="1">
    <citation type="submission" date="2023-03" db="EMBL/GenBank/DDBJ databases">
        <title>Massive genome expansion in bonnet fungi (Mycena s.s.) driven by repeated elements and novel gene families across ecological guilds.</title>
        <authorList>
            <consortium name="Lawrence Berkeley National Laboratory"/>
            <person name="Harder C.B."/>
            <person name="Miyauchi S."/>
            <person name="Viragh M."/>
            <person name="Kuo A."/>
            <person name="Thoen E."/>
            <person name="Andreopoulos B."/>
            <person name="Lu D."/>
            <person name="Skrede I."/>
            <person name="Drula E."/>
            <person name="Henrissat B."/>
            <person name="Morin E."/>
            <person name="Kohler A."/>
            <person name="Barry K."/>
            <person name="LaButti K."/>
            <person name="Morin E."/>
            <person name="Salamov A."/>
            <person name="Lipzen A."/>
            <person name="Mereny Z."/>
            <person name="Hegedus B."/>
            <person name="Baldrian P."/>
            <person name="Stursova M."/>
            <person name="Weitz H."/>
            <person name="Taylor A."/>
            <person name="Grigoriev I.V."/>
            <person name="Nagy L.G."/>
            <person name="Martin F."/>
            <person name="Kauserud H."/>
        </authorList>
    </citation>
    <scope>NUCLEOTIDE SEQUENCE</scope>
    <source>
        <strain evidence="14">9144</strain>
    </source>
</reference>
<evidence type="ECO:0000256" key="11">
    <source>
        <dbReference type="PROSITE-ProRule" id="PRU01032"/>
    </source>
</evidence>
<comment type="caution">
    <text evidence="14">The sequence shown here is derived from an EMBL/GenBank/DDBJ whole genome shotgun (WGS) entry which is preliminary data.</text>
</comment>
<evidence type="ECO:0000256" key="3">
    <source>
        <dbReference type="ARBA" id="ARBA00004239"/>
    </source>
</evidence>
<keyword evidence="15" id="KW-1185">Reference proteome</keyword>
<dbReference type="EC" id="3.4.14.10" evidence="4"/>
<evidence type="ECO:0000256" key="5">
    <source>
        <dbReference type="ARBA" id="ARBA00022670"/>
    </source>
</evidence>
<feature type="chain" id="PRO_5042202552" description="tripeptidyl-peptidase II" evidence="12">
    <location>
        <begin position="18"/>
        <end position="562"/>
    </location>
</feature>
<evidence type="ECO:0000256" key="1">
    <source>
        <dbReference type="ARBA" id="ARBA00001910"/>
    </source>
</evidence>
<evidence type="ECO:0000256" key="4">
    <source>
        <dbReference type="ARBA" id="ARBA00012462"/>
    </source>
</evidence>
<dbReference type="PANTHER" id="PTHR14218:SF15">
    <property type="entry name" value="TRIPEPTIDYL-PEPTIDASE 1"/>
    <property type="match status" value="1"/>
</dbReference>
<comment type="catalytic activity">
    <reaction evidence="1">
        <text>Release of an N-terminal tripeptide from a polypeptide.</text>
        <dbReference type="EC" id="3.4.14.10"/>
    </reaction>
</comment>
<dbReference type="PANTHER" id="PTHR14218">
    <property type="entry name" value="PROTEASE S8 TRIPEPTIDYL PEPTIDASE I CLN2"/>
    <property type="match status" value="1"/>
</dbReference>
<keyword evidence="6 11" id="KW-0479">Metal-binding</keyword>
<dbReference type="EMBL" id="JARJCW010000043">
    <property type="protein sequence ID" value="KAJ7205471.1"/>
    <property type="molecule type" value="Genomic_DNA"/>
</dbReference>
<keyword evidence="12" id="KW-0732">Signal</keyword>
<feature type="binding site" evidence="11">
    <location>
        <position position="542"/>
    </location>
    <ligand>
        <name>Ca(2+)</name>
        <dbReference type="ChEBI" id="CHEBI:29108"/>
    </ligand>
</feature>
<dbReference type="GO" id="GO:0006508">
    <property type="term" value="P:proteolysis"/>
    <property type="evidence" value="ECO:0007669"/>
    <property type="project" value="UniProtKB-KW"/>
</dbReference>
<evidence type="ECO:0000256" key="8">
    <source>
        <dbReference type="ARBA" id="ARBA00022825"/>
    </source>
</evidence>
<feature type="domain" description="Peptidase S53" evidence="13">
    <location>
        <begin position="201"/>
        <end position="562"/>
    </location>
</feature>
<dbReference type="InterPro" id="IPR030400">
    <property type="entry name" value="Sedolisin_dom"/>
</dbReference>
<dbReference type="AlphaFoldDB" id="A0AAD6V8I4"/>
<evidence type="ECO:0000256" key="6">
    <source>
        <dbReference type="ARBA" id="ARBA00022723"/>
    </source>
</evidence>
<dbReference type="SUPFAM" id="SSF52743">
    <property type="entry name" value="Subtilisin-like"/>
    <property type="match status" value="1"/>
</dbReference>
<dbReference type="Gene3D" id="3.40.50.200">
    <property type="entry name" value="Peptidase S8/S53 domain"/>
    <property type="match status" value="1"/>
</dbReference>
<dbReference type="PROSITE" id="PS51695">
    <property type="entry name" value="SEDOLISIN"/>
    <property type="match status" value="1"/>
</dbReference>
<keyword evidence="8 11" id="KW-0720">Serine protease</keyword>
<dbReference type="InterPro" id="IPR015366">
    <property type="entry name" value="S53_propep"/>
</dbReference>
<dbReference type="Pfam" id="PF09286">
    <property type="entry name" value="Pro-kuma_activ"/>
    <property type="match status" value="1"/>
</dbReference>
<dbReference type="Proteomes" id="UP001219525">
    <property type="component" value="Unassembled WGS sequence"/>
</dbReference>
<evidence type="ECO:0000256" key="12">
    <source>
        <dbReference type="SAM" id="SignalP"/>
    </source>
</evidence>
<keyword evidence="7 11" id="KW-0378">Hydrolase</keyword>
<gene>
    <name evidence="14" type="ORF">GGX14DRAFT_568808</name>
</gene>
<protein>
    <recommendedName>
        <fullName evidence="4">tripeptidyl-peptidase II</fullName>
        <ecNumber evidence="4">3.4.14.10</ecNumber>
    </recommendedName>
</protein>
<evidence type="ECO:0000313" key="14">
    <source>
        <dbReference type="EMBL" id="KAJ7205471.1"/>
    </source>
</evidence>
<proteinExistence type="predicted"/>
<evidence type="ECO:0000259" key="13">
    <source>
        <dbReference type="PROSITE" id="PS51695"/>
    </source>
</evidence>
<dbReference type="InterPro" id="IPR050819">
    <property type="entry name" value="Tripeptidyl-peptidase_I"/>
</dbReference>
<accession>A0AAD6V8I4</accession>
<organism evidence="14 15">
    <name type="scientific">Mycena pura</name>
    <dbReference type="NCBI Taxonomy" id="153505"/>
    <lineage>
        <taxon>Eukaryota</taxon>
        <taxon>Fungi</taxon>
        <taxon>Dikarya</taxon>
        <taxon>Basidiomycota</taxon>
        <taxon>Agaricomycotina</taxon>
        <taxon>Agaricomycetes</taxon>
        <taxon>Agaricomycetidae</taxon>
        <taxon>Agaricales</taxon>
        <taxon>Marasmiineae</taxon>
        <taxon>Mycenaceae</taxon>
        <taxon>Mycena</taxon>
    </lineage>
</organism>
<dbReference type="InterPro" id="IPR036852">
    <property type="entry name" value="Peptidase_S8/S53_dom_sf"/>
</dbReference>
<dbReference type="CDD" id="cd04056">
    <property type="entry name" value="Peptidases_S53"/>
    <property type="match status" value="1"/>
</dbReference>
<keyword evidence="9 11" id="KW-0106">Calcium</keyword>
<dbReference type="GO" id="GO:0005576">
    <property type="term" value="C:extracellular region"/>
    <property type="evidence" value="ECO:0007669"/>
    <property type="project" value="UniProtKB-SubCell"/>
</dbReference>
<dbReference type="SMART" id="SM00944">
    <property type="entry name" value="Pro-kuma_activ"/>
    <property type="match status" value="1"/>
</dbReference>
<feature type="binding site" evidence="11">
    <location>
        <position position="521"/>
    </location>
    <ligand>
        <name>Ca(2+)</name>
        <dbReference type="ChEBI" id="CHEBI:29108"/>
    </ligand>
</feature>
<comment type="subcellular location">
    <subcellularLocation>
        <location evidence="3">Secreted</location>
        <location evidence="3">Extracellular space</location>
    </subcellularLocation>
</comment>